<comment type="caution">
    <text evidence="2">The sequence shown here is derived from an EMBL/GenBank/DDBJ whole genome shotgun (WGS) entry which is preliminary data.</text>
</comment>
<protein>
    <submittedName>
        <fullName evidence="2">Uncharacterized protein</fullName>
    </submittedName>
</protein>
<gene>
    <name evidence="2" type="ORF">GCM10025782_29230</name>
</gene>
<feature type="transmembrane region" description="Helical" evidence="1">
    <location>
        <begin position="57"/>
        <end position="78"/>
    </location>
</feature>
<dbReference type="Proteomes" id="UP001500556">
    <property type="component" value="Unassembled WGS sequence"/>
</dbReference>
<accession>A0ABP8YF99</accession>
<evidence type="ECO:0000313" key="3">
    <source>
        <dbReference type="Proteomes" id="UP001500556"/>
    </source>
</evidence>
<sequence>MGTRRGRVAITAVVGLVALVLGTVLALRARSTSYGWFAYAPLDPDPHLPRLVSDREVLAWAAAVLGLVLLAGCLGYLLGSRSARESSSG</sequence>
<keyword evidence="1" id="KW-0812">Transmembrane</keyword>
<evidence type="ECO:0000313" key="2">
    <source>
        <dbReference type="EMBL" id="GAA4728540.1"/>
    </source>
</evidence>
<dbReference type="EMBL" id="BAABLO010000011">
    <property type="protein sequence ID" value="GAA4728540.1"/>
    <property type="molecule type" value="Genomic_DNA"/>
</dbReference>
<name>A0ABP8YF99_9MICO</name>
<proteinExistence type="predicted"/>
<evidence type="ECO:0000256" key="1">
    <source>
        <dbReference type="SAM" id="Phobius"/>
    </source>
</evidence>
<organism evidence="2 3">
    <name type="scientific">Pedococcus ginsenosidimutans</name>
    <dbReference type="NCBI Taxonomy" id="490570"/>
    <lineage>
        <taxon>Bacteria</taxon>
        <taxon>Bacillati</taxon>
        <taxon>Actinomycetota</taxon>
        <taxon>Actinomycetes</taxon>
        <taxon>Micrococcales</taxon>
        <taxon>Intrasporangiaceae</taxon>
        <taxon>Pedococcus</taxon>
    </lineage>
</organism>
<keyword evidence="1" id="KW-0472">Membrane</keyword>
<reference evidence="3" key="1">
    <citation type="journal article" date="2019" name="Int. J. Syst. Evol. Microbiol.">
        <title>The Global Catalogue of Microorganisms (GCM) 10K type strain sequencing project: providing services to taxonomists for standard genome sequencing and annotation.</title>
        <authorList>
            <consortium name="The Broad Institute Genomics Platform"/>
            <consortium name="The Broad Institute Genome Sequencing Center for Infectious Disease"/>
            <person name="Wu L."/>
            <person name="Ma J."/>
        </authorList>
    </citation>
    <scope>NUCLEOTIDE SEQUENCE [LARGE SCALE GENOMIC DNA]</scope>
    <source>
        <strain evidence="3">JCM 18961</strain>
    </source>
</reference>
<dbReference type="RefSeq" id="WP_345504443.1">
    <property type="nucleotide sequence ID" value="NZ_BAABLO010000011.1"/>
</dbReference>
<keyword evidence="1" id="KW-1133">Transmembrane helix</keyword>
<keyword evidence="3" id="KW-1185">Reference proteome</keyword>